<gene>
    <name evidence="1" type="ORF">AAL_08040</name>
</gene>
<dbReference type="STRING" id="1081109.A0A167W784"/>
<dbReference type="Proteomes" id="UP000078544">
    <property type="component" value="Unassembled WGS sequence"/>
</dbReference>
<comment type="caution">
    <text evidence="1">The sequence shown here is derived from an EMBL/GenBank/DDBJ whole genome shotgun (WGS) entry which is preliminary data.</text>
</comment>
<evidence type="ECO:0000313" key="1">
    <source>
        <dbReference type="EMBL" id="KZZ88482.1"/>
    </source>
</evidence>
<protein>
    <submittedName>
        <fullName evidence="1">ABC transporter with duplicated ATPase domains</fullName>
    </submittedName>
</protein>
<organism evidence="1 2">
    <name type="scientific">Moelleriella libera RCEF 2490</name>
    <dbReference type="NCBI Taxonomy" id="1081109"/>
    <lineage>
        <taxon>Eukaryota</taxon>
        <taxon>Fungi</taxon>
        <taxon>Dikarya</taxon>
        <taxon>Ascomycota</taxon>
        <taxon>Pezizomycotina</taxon>
        <taxon>Sordariomycetes</taxon>
        <taxon>Hypocreomycetidae</taxon>
        <taxon>Hypocreales</taxon>
        <taxon>Clavicipitaceae</taxon>
        <taxon>Moelleriella</taxon>
    </lineage>
</organism>
<sequence>MECTLKTALIVGALALLSVLIVSRKHHRKGFIARPIPHNGPDSSQAQRLREVECLPHKELYFKLHNLERHADVLAEARSTLLSLLSESLLPATRADCTMLSLRHYTDAGLDRFVEGEMEAVMQDWRRYLARRGSGGPRELFDDAPGARRWLTQKAPSKLVDGAWLGHVHKITTPFALRRVTKAAWQVLSEELGDGQLEKCHAQLYARLLRQVGAQLPAPDSRDFLSVPGMDDVGVWRSALAQLLVSLFPEDFLPEILGFNLSFEIMTLDTLVASKELAEVGIDPYYFTLHLTIDNADTGHTAMASQIVKDYLEIVARQWGAAAVQQAWRRVQAGFMLSKYTEQCSEADLTAQIGSVFLNKSIASRGIHEHCPASIGGRALSTWLDPDRLRDRQWQQDFVQSLANSRPWVYKGDSRRSRLLQQVSWGGLMFGAFTDREIVLLRAWIESLVPAGPSQYEAFTGRGNCGIVETRNRPDKDMIRVLSQRLNSDEIAASSTLVSTARFSHRKLLPLWFAHSCLLESAVAVPWHVTNATGCAIVRLLRAQYGFSVDPVGIDGLDEMRRDDYVDLVDIGLDMLARAEPDCPLPESLGKVLAKWPSPFAEMMLAAGRRPGELLWTLIGISQAFADLHDVIAASPTILSESRRNALRQIGKREMDSLQSCVASLRLGSPEFQEYQRGYNLGSWEIRACTM</sequence>
<name>A0A167W784_9HYPO</name>
<dbReference type="Pfam" id="PF14518">
    <property type="entry name" value="Haem_oxygenas_2"/>
    <property type="match status" value="1"/>
</dbReference>
<reference evidence="1 2" key="1">
    <citation type="journal article" date="2016" name="Genome Biol. Evol.">
        <title>Divergent and convergent evolution of fungal pathogenicity.</title>
        <authorList>
            <person name="Shang Y."/>
            <person name="Xiao G."/>
            <person name="Zheng P."/>
            <person name="Cen K."/>
            <person name="Zhan S."/>
            <person name="Wang C."/>
        </authorList>
    </citation>
    <scope>NUCLEOTIDE SEQUENCE [LARGE SCALE GENOMIC DNA]</scope>
    <source>
        <strain evidence="1 2">RCEF 2490</strain>
    </source>
</reference>
<dbReference type="SMART" id="SM01236">
    <property type="entry name" value="Haem_oxygenase_2"/>
    <property type="match status" value="1"/>
</dbReference>
<accession>A0A167W784</accession>
<dbReference type="AlphaFoldDB" id="A0A167W784"/>
<dbReference type="EMBL" id="AZGY01000029">
    <property type="protein sequence ID" value="KZZ88482.1"/>
    <property type="molecule type" value="Genomic_DNA"/>
</dbReference>
<keyword evidence="2" id="KW-1185">Reference proteome</keyword>
<proteinExistence type="predicted"/>
<dbReference type="OrthoDB" id="10057598at2759"/>
<dbReference type="InterPro" id="IPR016084">
    <property type="entry name" value="Haem_Oase-like_multi-hlx"/>
</dbReference>
<dbReference type="Gene3D" id="1.20.910.10">
    <property type="entry name" value="Heme oxygenase-like"/>
    <property type="match status" value="1"/>
</dbReference>
<evidence type="ECO:0000313" key="2">
    <source>
        <dbReference type="Proteomes" id="UP000078544"/>
    </source>
</evidence>